<feature type="region of interest" description="Disordered" evidence="1">
    <location>
        <begin position="64"/>
        <end position="94"/>
    </location>
</feature>
<accession>A0AAU9IQ26</accession>
<gene>
    <name evidence="2" type="ORF">BSTOLATCC_MIC17557</name>
</gene>
<feature type="compositionally biased region" description="Basic residues" evidence="1">
    <location>
        <begin position="76"/>
        <end position="85"/>
    </location>
</feature>
<comment type="caution">
    <text evidence="2">The sequence shown here is derived from an EMBL/GenBank/DDBJ whole genome shotgun (WGS) entry which is preliminary data.</text>
</comment>
<keyword evidence="3" id="KW-1185">Reference proteome</keyword>
<name>A0AAU9IQ26_9CILI</name>
<organism evidence="2 3">
    <name type="scientific">Blepharisma stoltei</name>
    <dbReference type="NCBI Taxonomy" id="1481888"/>
    <lineage>
        <taxon>Eukaryota</taxon>
        <taxon>Sar</taxon>
        <taxon>Alveolata</taxon>
        <taxon>Ciliophora</taxon>
        <taxon>Postciliodesmatophora</taxon>
        <taxon>Heterotrichea</taxon>
        <taxon>Heterotrichida</taxon>
        <taxon>Blepharismidae</taxon>
        <taxon>Blepharisma</taxon>
    </lineage>
</organism>
<reference evidence="2" key="1">
    <citation type="submission" date="2021-09" db="EMBL/GenBank/DDBJ databases">
        <authorList>
            <consortium name="AG Swart"/>
            <person name="Singh M."/>
            <person name="Singh A."/>
            <person name="Seah K."/>
            <person name="Emmerich C."/>
        </authorList>
    </citation>
    <scope>NUCLEOTIDE SEQUENCE</scope>
    <source>
        <strain evidence="2">ATCC30299</strain>
    </source>
</reference>
<evidence type="ECO:0000313" key="2">
    <source>
        <dbReference type="EMBL" id="CAG9316926.1"/>
    </source>
</evidence>
<sequence length="94" mass="10775">MGCCSDRVKPNETIAITKEISIKAKVKKEFSKHKKSGKYQLRGESKEELFLSMVVNHKLLNDKLKKSNGNLETKTKHPGLSRRTTRTSTWTQLE</sequence>
<dbReference type="Proteomes" id="UP001162131">
    <property type="component" value="Unassembled WGS sequence"/>
</dbReference>
<proteinExistence type="predicted"/>
<dbReference type="EMBL" id="CAJZBQ010000017">
    <property type="protein sequence ID" value="CAG9316926.1"/>
    <property type="molecule type" value="Genomic_DNA"/>
</dbReference>
<protein>
    <submittedName>
        <fullName evidence="2">Uncharacterized protein</fullName>
    </submittedName>
</protein>
<evidence type="ECO:0000256" key="1">
    <source>
        <dbReference type="SAM" id="MobiDB-lite"/>
    </source>
</evidence>
<evidence type="ECO:0000313" key="3">
    <source>
        <dbReference type="Proteomes" id="UP001162131"/>
    </source>
</evidence>
<dbReference type="AlphaFoldDB" id="A0AAU9IQ26"/>